<keyword evidence="9" id="KW-1185">Reference proteome</keyword>
<dbReference type="RefSeq" id="WP_213127147.1">
    <property type="nucleotide sequence ID" value="NZ_JAGYPG010000006.1"/>
</dbReference>
<feature type="transmembrane region" description="Helical" evidence="6">
    <location>
        <begin position="335"/>
        <end position="355"/>
    </location>
</feature>
<feature type="transmembrane region" description="Helical" evidence="6">
    <location>
        <begin position="165"/>
        <end position="188"/>
    </location>
</feature>
<organism evidence="8 9">
    <name type="scientific">Lederbergia citri</name>
    <dbReference type="NCBI Taxonomy" id="2833580"/>
    <lineage>
        <taxon>Bacteria</taxon>
        <taxon>Bacillati</taxon>
        <taxon>Bacillota</taxon>
        <taxon>Bacilli</taxon>
        <taxon>Bacillales</taxon>
        <taxon>Bacillaceae</taxon>
        <taxon>Lederbergia</taxon>
    </lineage>
</organism>
<feature type="transmembrane region" description="Helical" evidence="6">
    <location>
        <begin position="107"/>
        <end position="128"/>
    </location>
</feature>
<gene>
    <name evidence="8" type="ORF">KHA97_23030</name>
</gene>
<dbReference type="Pfam" id="PF07690">
    <property type="entry name" value="MFS_1"/>
    <property type="match status" value="1"/>
</dbReference>
<dbReference type="InterPro" id="IPR011701">
    <property type="entry name" value="MFS"/>
</dbReference>
<dbReference type="AlphaFoldDB" id="A0A942YL16"/>
<feature type="domain" description="Major facilitator superfamily (MFS) profile" evidence="7">
    <location>
        <begin position="11"/>
        <end position="384"/>
    </location>
</feature>
<dbReference type="PANTHER" id="PTHR23531">
    <property type="entry name" value="QUINOLENE RESISTANCE PROTEIN NORA"/>
    <property type="match status" value="1"/>
</dbReference>
<dbReference type="PANTHER" id="PTHR23531:SF1">
    <property type="entry name" value="QUINOLENE RESISTANCE PROTEIN NORA"/>
    <property type="match status" value="1"/>
</dbReference>
<evidence type="ECO:0000256" key="6">
    <source>
        <dbReference type="SAM" id="Phobius"/>
    </source>
</evidence>
<sequence>MSTKASLWTKIFILLMLANAFSFFAFDILLPTLPLFLSNQSGFTTSQIGLIIGSFTFSAVFIRFFTEIFTNRFGRKKVLVCSIIICLISTLGYYIANSFYLALSLRIFHGCGLGLSITILTTLAAEIIPNERRGEGIGMIGNGTTIALAISPFVGMWLINSYHPIILFTTAGASVLLFLVCVSFISFPESQKSENQKERTVFQPIFDQSAIIPSFLILLMGACMGGVMSFMALYAKELNIEGVAWFYFINTISAFLIRFISGKTFDRIGPVWVIIPSSISMIIGFILLYQSTTLYGLLSAACLYGMGQGALFPALQAWVLNKATPDRYLKVSSMFYNSLDIGIGGGSAILGLVAAKLNYSSIYLASAFIMLAFLIVYSSSLFVNKRKTITAS</sequence>
<dbReference type="InterPro" id="IPR036259">
    <property type="entry name" value="MFS_trans_sf"/>
</dbReference>
<dbReference type="PROSITE" id="PS50850">
    <property type="entry name" value="MFS"/>
    <property type="match status" value="1"/>
</dbReference>
<dbReference type="InterPro" id="IPR052714">
    <property type="entry name" value="MFS_Exporter"/>
</dbReference>
<protein>
    <submittedName>
        <fullName evidence="8">MFS transporter</fullName>
    </submittedName>
</protein>
<dbReference type="GO" id="GO:0022857">
    <property type="term" value="F:transmembrane transporter activity"/>
    <property type="evidence" value="ECO:0007669"/>
    <property type="project" value="InterPro"/>
</dbReference>
<feature type="transmembrane region" description="Helical" evidence="6">
    <location>
        <begin position="78"/>
        <end position="95"/>
    </location>
</feature>
<evidence type="ECO:0000256" key="2">
    <source>
        <dbReference type="ARBA" id="ARBA00022448"/>
    </source>
</evidence>
<dbReference type="InterPro" id="IPR020846">
    <property type="entry name" value="MFS_dom"/>
</dbReference>
<comment type="caution">
    <text evidence="8">The sequence shown here is derived from an EMBL/GenBank/DDBJ whole genome shotgun (WGS) entry which is preliminary data.</text>
</comment>
<accession>A0A942YL16</accession>
<evidence type="ECO:0000256" key="4">
    <source>
        <dbReference type="ARBA" id="ARBA00022989"/>
    </source>
</evidence>
<keyword evidence="4 6" id="KW-1133">Transmembrane helix</keyword>
<evidence type="ECO:0000256" key="1">
    <source>
        <dbReference type="ARBA" id="ARBA00004651"/>
    </source>
</evidence>
<evidence type="ECO:0000256" key="3">
    <source>
        <dbReference type="ARBA" id="ARBA00022692"/>
    </source>
</evidence>
<keyword evidence="5 6" id="KW-0472">Membrane</keyword>
<dbReference type="Proteomes" id="UP000681414">
    <property type="component" value="Unassembled WGS sequence"/>
</dbReference>
<dbReference type="EMBL" id="JAGYPG010000006">
    <property type="protein sequence ID" value="MBS4197916.1"/>
    <property type="molecule type" value="Genomic_DNA"/>
</dbReference>
<feature type="transmembrane region" description="Helical" evidence="6">
    <location>
        <begin position="268"/>
        <end position="289"/>
    </location>
</feature>
<feature type="transmembrane region" description="Helical" evidence="6">
    <location>
        <begin position="140"/>
        <end position="159"/>
    </location>
</feature>
<keyword evidence="3 6" id="KW-0812">Transmembrane</keyword>
<name>A0A942YL16_9BACI</name>
<feature type="transmembrane region" description="Helical" evidence="6">
    <location>
        <begin position="12"/>
        <end position="36"/>
    </location>
</feature>
<dbReference type="CDD" id="cd17489">
    <property type="entry name" value="MFS_YfcJ_like"/>
    <property type="match status" value="1"/>
</dbReference>
<evidence type="ECO:0000313" key="8">
    <source>
        <dbReference type="EMBL" id="MBS4197916.1"/>
    </source>
</evidence>
<evidence type="ECO:0000313" key="9">
    <source>
        <dbReference type="Proteomes" id="UP000681414"/>
    </source>
</evidence>
<dbReference type="GO" id="GO:0005886">
    <property type="term" value="C:plasma membrane"/>
    <property type="evidence" value="ECO:0007669"/>
    <property type="project" value="UniProtKB-SubCell"/>
</dbReference>
<comment type="subcellular location">
    <subcellularLocation>
        <location evidence="1">Cell membrane</location>
        <topology evidence="1">Multi-pass membrane protein</topology>
    </subcellularLocation>
</comment>
<keyword evidence="2" id="KW-0813">Transport</keyword>
<evidence type="ECO:0000256" key="5">
    <source>
        <dbReference type="ARBA" id="ARBA00023136"/>
    </source>
</evidence>
<evidence type="ECO:0000259" key="7">
    <source>
        <dbReference type="PROSITE" id="PS50850"/>
    </source>
</evidence>
<feature type="transmembrane region" description="Helical" evidence="6">
    <location>
        <begin position="209"/>
        <end position="232"/>
    </location>
</feature>
<feature type="transmembrane region" description="Helical" evidence="6">
    <location>
        <begin position="48"/>
        <end position="66"/>
    </location>
</feature>
<proteinExistence type="predicted"/>
<dbReference type="Gene3D" id="1.20.1250.20">
    <property type="entry name" value="MFS general substrate transporter like domains"/>
    <property type="match status" value="1"/>
</dbReference>
<reference evidence="8 9" key="1">
    <citation type="submission" date="2021-05" db="EMBL/GenBank/DDBJ databases">
        <title>Novel Bacillus species.</title>
        <authorList>
            <person name="Liu G."/>
        </authorList>
    </citation>
    <scope>NUCLEOTIDE SEQUENCE [LARGE SCALE GENOMIC DNA]</scope>
    <source>
        <strain evidence="9">FJAT-49780</strain>
    </source>
</reference>
<feature type="transmembrane region" description="Helical" evidence="6">
    <location>
        <begin position="295"/>
        <end position="315"/>
    </location>
</feature>
<feature type="transmembrane region" description="Helical" evidence="6">
    <location>
        <begin position="244"/>
        <end position="261"/>
    </location>
</feature>
<dbReference type="SUPFAM" id="SSF103473">
    <property type="entry name" value="MFS general substrate transporter"/>
    <property type="match status" value="1"/>
</dbReference>
<feature type="transmembrane region" description="Helical" evidence="6">
    <location>
        <begin position="361"/>
        <end position="383"/>
    </location>
</feature>